<name>A0ABW3HW30_9BACL</name>
<evidence type="ECO:0000256" key="2">
    <source>
        <dbReference type="ARBA" id="ARBA00022448"/>
    </source>
</evidence>
<dbReference type="Pfam" id="PF00528">
    <property type="entry name" value="BPD_transp_1"/>
    <property type="match status" value="1"/>
</dbReference>
<keyword evidence="5 7" id="KW-1133">Transmembrane helix</keyword>
<comment type="similarity">
    <text evidence="7">Belongs to the binding-protein-dependent transport system permease family.</text>
</comment>
<feature type="transmembrane region" description="Helical" evidence="7">
    <location>
        <begin position="110"/>
        <end position="129"/>
    </location>
</feature>
<feature type="transmembrane region" description="Helical" evidence="7">
    <location>
        <begin position="261"/>
        <end position="278"/>
    </location>
</feature>
<proteinExistence type="inferred from homology"/>
<feature type="domain" description="ABC transmembrane type-1" evidence="8">
    <location>
        <begin position="73"/>
        <end position="278"/>
    </location>
</feature>
<comment type="subcellular location">
    <subcellularLocation>
        <location evidence="1 7">Cell membrane</location>
        <topology evidence="1 7">Multi-pass membrane protein</topology>
    </subcellularLocation>
</comment>
<comment type="caution">
    <text evidence="9">The sequence shown here is derived from an EMBL/GenBank/DDBJ whole genome shotgun (WGS) entry which is preliminary data.</text>
</comment>
<keyword evidence="6 7" id="KW-0472">Membrane</keyword>
<evidence type="ECO:0000259" key="8">
    <source>
        <dbReference type="PROSITE" id="PS50928"/>
    </source>
</evidence>
<feature type="transmembrane region" description="Helical" evidence="7">
    <location>
        <begin position="80"/>
        <end position="98"/>
    </location>
</feature>
<dbReference type="RefSeq" id="WP_377567572.1">
    <property type="nucleotide sequence ID" value="NZ_JBHTJZ010000065.1"/>
</dbReference>
<dbReference type="CDD" id="cd06261">
    <property type="entry name" value="TM_PBP2"/>
    <property type="match status" value="1"/>
</dbReference>
<gene>
    <name evidence="9" type="ORF">ACFQ2I_20475</name>
</gene>
<evidence type="ECO:0000256" key="3">
    <source>
        <dbReference type="ARBA" id="ARBA00022475"/>
    </source>
</evidence>
<keyword evidence="3" id="KW-1003">Cell membrane</keyword>
<evidence type="ECO:0000256" key="6">
    <source>
        <dbReference type="ARBA" id="ARBA00023136"/>
    </source>
</evidence>
<evidence type="ECO:0000256" key="4">
    <source>
        <dbReference type="ARBA" id="ARBA00022692"/>
    </source>
</evidence>
<dbReference type="Gene3D" id="1.10.3720.10">
    <property type="entry name" value="MetI-like"/>
    <property type="match status" value="1"/>
</dbReference>
<organism evidence="9 10">
    <name type="scientific">Paenibacillus chungangensis</name>
    <dbReference type="NCBI Taxonomy" id="696535"/>
    <lineage>
        <taxon>Bacteria</taxon>
        <taxon>Bacillati</taxon>
        <taxon>Bacillota</taxon>
        <taxon>Bacilli</taxon>
        <taxon>Bacillales</taxon>
        <taxon>Paenibacillaceae</taxon>
        <taxon>Paenibacillus</taxon>
    </lineage>
</organism>
<dbReference type="InterPro" id="IPR035906">
    <property type="entry name" value="MetI-like_sf"/>
</dbReference>
<keyword evidence="4 7" id="KW-0812">Transmembrane</keyword>
<dbReference type="PANTHER" id="PTHR43744:SF9">
    <property type="entry name" value="POLYGALACTURONAN_RHAMNOGALACTURONAN TRANSPORT SYSTEM PERMEASE PROTEIN YTCP"/>
    <property type="match status" value="1"/>
</dbReference>
<evidence type="ECO:0000313" key="10">
    <source>
        <dbReference type="Proteomes" id="UP001596989"/>
    </source>
</evidence>
<feature type="transmembrane region" description="Helical" evidence="7">
    <location>
        <begin position="12"/>
        <end position="34"/>
    </location>
</feature>
<evidence type="ECO:0000313" key="9">
    <source>
        <dbReference type="EMBL" id="MFD0961724.1"/>
    </source>
</evidence>
<dbReference type="EMBL" id="JBHTJZ010000065">
    <property type="protein sequence ID" value="MFD0961724.1"/>
    <property type="molecule type" value="Genomic_DNA"/>
</dbReference>
<protein>
    <submittedName>
        <fullName evidence="9">Carbohydrate ABC transporter permease</fullName>
    </submittedName>
</protein>
<evidence type="ECO:0000256" key="1">
    <source>
        <dbReference type="ARBA" id="ARBA00004651"/>
    </source>
</evidence>
<dbReference type="InterPro" id="IPR000515">
    <property type="entry name" value="MetI-like"/>
</dbReference>
<keyword evidence="10" id="KW-1185">Reference proteome</keyword>
<feature type="transmembrane region" description="Helical" evidence="7">
    <location>
        <begin position="141"/>
        <end position="162"/>
    </location>
</feature>
<evidence type="ECO:0000256" key="5">
    <source>
        <dbReference type="ARBA" id="ARBA00022989"/>
    </source>
</evidence>
<dbReference type="SUPFAM" id="SSF161098">
    <property type="entry name" value="MetI-like"/>
    <property type="match status" value="1"/>
</dbReference>
<sequence length="293" mass="33037">MPYSTSYRIFTVLNITFMVIISLLCIVPFIHILAISLSSKAAATANIVQFWPVEFTWDSYVLSFENPFFVKSFWNSLNRTVLGTAISMVLCATAAYPLSKENRVFPGRTIYSWFFIFTMLFSAGLIPHYLLVVNLGLRNTIWALVLPGAVNVFNMVLMLNFFRRIPKELEEAAFIDGAGYFRALVLIYLPLSLPSIATLSLFSLVGQWNAWFDGLIYLNDMSDYPLATLLQQMTAGANVGSTDTYVDPETLSNVSDRTLRTAQIFMSIIPILIVYPLLQRYFVQGMTLGSVKE</sequence>
<reference evidence="10" key="1">
    <citation type="journal article" date="2019" name="Int. J. Syst. Evol. Microbiol.">
        <title>The Global Catalogue of Microorganisms (GCM) 10K type strain sequencing project: providing services to taxonomists for standard genome sequencing and annotation.</title>
        <authorList>
            <consortium name="The Broad Institute Genomics Platform"/>
            <consortium name="The Broad Institute Genome Sequencing Center for Infectious Disease"/>
            <person name="Wu L."/>
            <person name="Ma J."/>
        </authorList>
    </citation>
    <scope>NUCLEOTIDE SEQUENCE [LARGE SCALE GENOMIC DNA]</scope>
    <source>
        <strain evidence="10">CCUG 59129</strain>
    </source>
</reference>
<dbReference type="PANTHER" id="PTHR43744">
    <property type="entry name" value="ABC TRANSPORTER PERMEASE PROTEIN MG189-RELATED-RELATED"/>
    <property type="match status" value="1"/>
</dbReference>
<keyword evidence="2 7" id="KW-0813">Transport</keyword>
<feature type="transmembrane region" description="Helical" evidence="7">
    <location>
        <begin position="183"/>
        <end position="205"/>
    </location>
</feature>
<dbReference type="PROSITE" id="PS50928">
    <property type="entry name" value="ABC_TM1"/>
    <property type="match status" value="1"/>
</dbReference>
<accession>A0ABW3HW30</accession>
<evidence type="ECO:0000256" key="7">
    <source>
        <dbReference type="RuleBase" id="RU363032"/>
    </source>
</evidence>
<dbReference type="Proteomes" id="UP001596989">
    <property type="component" value="Unassembled WGS sequence"/>
</dbReference>